<accession>A0A239ITV1</accession>
<evidence type="ECO:0008006" key="3">
    <source>
        <dbReference type="Google" id="ProtNLM"/>
    </source>
</evidence>
<organism evidence="1 2">
    <name type="scientific">Actinacidiphila glaucinigra</name>
    <dbReference type="NCBI Taxonomy" id="235986"/>
    <lineage>
        <taxon>Bacteria</taxon>
        <taxon>Bacillati</taxon>
        <taxon>Actinomycetota</taxon>
        <taxon>Actinomycetes</taxon>
        <taxon>Kitasatosporales</taxon>
        <taxon>Streptomycetaceae</taxon>
        <taxon>Actinacidiphila</taxon>
    </lineage>
</organism>
<keyword evidence="2" id="KW-1185">Reference proteome</keyword>
<protein>
    <recommendedName>
        <fullName evidence="3">HEAT repeat protein</fullName>
    </recommendedName>
</protein>
<evidence type="ECO:0000313" key="1">
    <source>
        <dbReference type="EMBL" id="SNS96812.1"/>
    </source>
</evidence>
<proteinExistence type="predicted"/>
<reference evidence="1 2" key="1">
    <citation type="submission" date="2017-06" db="EMBL/GenBank/DDBJ databases">
        <authorList>
            <person name="Kim H.J."/>
            <person name="Triplett B.A."/>
        </authorList>
    </citation>
    <scope>NUCLEOTIDE SEQUENCE [LARGE SCALE GENOMIC DNA]</scope>
    <source>
        <strain evidence="1 2">CGMCC 4.1858</strain>
    </source>
</reference>
<name>A0A239ITV1_9ACTN</name>
<gene>
    <name evidence="1" type="ORF">SAMN05216252_111116</name>
</gene>
<dbReference type="EMBL" id="FZOF01000011">
    <property type="protein sequence ID" value="SNS96812.1"/>
    <property type="molecule type" value="Genomic_DNA"/>
</dbReference>
<dbReference type="Proteomes" id="UP000198280">
    <property type="component" value="Unassembled WGS sequence"/>
</dbReference>
<dbReference type="AlphaFoldDB" id="A0A239ITV1"/>
<sequence length="194" mass="21501">MALGAVTHQNTIYEATVPVALYVAAVLGHPVAGMAAHRPTLVVLLEWLSDTAYDADDACVAIAERCCDEGCRDECCRQMREFRDVRPAVFSGVHPLLGHDDADVRDAALVAAIPLAEHPVLTLYRTELVDHARRLLATSTHRRRRYRVLDAMKAWGHDTGSLDNADEAEARGLRARRMAERHSWTGGYCEDPPF</sequence>
<evidence type="ECO:0000313" key="2">
    <source>
        <dbReference type="Proteomes" id="UP000198280"/>
    </source>
</evidence>